<dbReference type="CDD" id="cd03046">
    <property type="entry name" value="GST_N_GTT1_like"/>
    <property type="match status" value="1"/>
</dbReference>
<gene>
    <name evidence="3" type="ORF">FRACYDRAFT_259900</name>
</gene>
<dbReference type="InterPro" id="IPR036282">
    <property type="entry name" value="Glutathione-S-Trfase_C_sf"/>
</dbReference>
<dbReference type="SUPFAM" id="SSF47616">
    <property type="entry name" value="GST C-terminal domain-like"/>
    <property type="match status" value="1"/>
</dbReference>
<dbReference type="PROSITE" id="PS50404">
    <property type="entry name" value="GST_NTER"/>
    <property type="match status" value="1"/>
</dbReference>
<dbReference type="InterPro" id="IPR004045">
    <property type="entry name" value="Glutathione_S-Trfase_N"/>
</dbReference>
<organism evidence="3 4">
    <name type="scientific">Fragilariopsis cylindrus CCMP1102</name>
    <dbReference type="NCBI Taxonomy" id="635003"/>
    <lineage>
        <taxon>Eukaryota</taxon>
        <taxon>Sar</taxon>
        <taxon>Stramenopiles</taxon>
        <taxon>Ochrophyta</taxon>
        <taxon>Bacillariophyta</taxon>
        <taxon>Bacillariophyceae</taxon>
        <taxon>Bacillariophycidae</taxon>
        <taxon>Bacillariales</taxon>
        <taxon>Bacillariaceae</taxon>
        <taxon>Fragilariopsis</taxon>
    </lineage>
</organism>
<dbReference type="Gene3D" id="1.20.1050.10">
    <property type="match status" value="1"/>
</dbReference>
<dbReference type="OrthoDB" id="2309723at2759"/>
<evidence type="ECO:0000313" key="3">
    <source>
        <dbReference type="EMBL" id="OEU21473.1"/>
    </source>
</evidence>
<comment type="similarity">
    <text evidence="1">Belongs to the GST superfamily.</text>
</comment>
<evidence type="ECO:0000256" key="1">
    <source>
        <dbReference type="ARBA" id="ARBA00007409"/>
    </source>
</evidence>
<dbReference type="SUPFAM" id="SSF52833">
    <property type="entry name" value="Thioredoxin-like"/>
    <property type="match status" value="1"/>
</dbReference>
<evidence type="ECO:0000313" key="4">
    <source>
        <dbReference type="Proteomes" id="UP000095751"/>
    </source>
</evidence>
<dbReference type="AlphaFoldDB" id="A0A1E7FUE9"/>
<dbReference type="InterPro" id="IPR036249">
    <property type="entry name" value="Thioredoxin-like_sf"/>
</dbReference>
<name>A0A1E7FUE9_9STRA</name>
<dbReference type="InParanoid" id="A0A1E7FUE9"/>
<dbReference type="Gene3D" id="3.40.30.10">
    <property type="entry name" value="Glutaredoxin"/>
    <property type="match status" value="1"/>
</dbReference>
<feature type="domain" description="GST N-terminal" evidence="2">
    <location>
        <begin position="3"/>
        <end position="80"/>
    </location>
</feature>
<proteinExistence type="inferred from homology"/>
<dbReference type="SFLD" id="SFLDG00358">
    <property type="entry name" value="Main_(cytGST)"/>
    <property type="match status" value="1"/>
</dbReference>
<dbReference type="Pfam" id="PF13417">
    <property type="entry name" value="GST_N_3"/>
    <property type="match status" value="1"/>
</dbReference>
<evidence type="ECO:0000259" key="2">
    <source>
        <dbReference type="PROSITE" id="PS50404"/>
    </source>
</evidence>
<sequence>MTTTGPKLIGFAKSRAFRCLWMLEEIGIPYQFIHSLPQSPQVLKYNPLGKVPIFVEEDGFVLYESGAIVTYLGDKYRDTSSNRDSDRNLLLVPRAGTKERGLYDQTMSVIQSELDSQGLWIHRKHEVMGEHFTYIPDAVTHAKKYFNKTNRVLIQQLKDNNNNSGSDGGGGPYLLGSNFTAVDIMYVHCLNWSKTIGWDNKWNDDETIKQYMELCMTRSAFQKASSIKDKDHSSKL</sequence>
<keyword evidence="4" id="KW-1185">Reference proteome</keyword>
<dbReference type="Proteomes" id="UP000095751">
    <property type="component" value="Unassembled WGS sequence"/>
</dbReference>
<dbReference type="InterPro" id="IPR040079">
    <property type="entry name" value="Glutathione_S-Trfase"/>
</dbReference>
<dbReference type="PANTHER" id="PTHR44051:SF8">
    <property type="entry name" value="GLUTATHIONE S-TRANSFERASE GSTA"/>
    <property type="match status" value="1"/>
</dbReference>
<accession>A0A1E7FUE9</accession>
<dbReference type="PANTHER" id="PTHR44051">
    <property type="entry name" value="GLUTATHIONE S-TRANSFERASE-RELATED"/>
    <property type="match status" value="1"/>
</dbReference>
<dbReference type="SFLD" id="SFLDS00019">
    <property type="entry name" value="Glutathione_Transferase_(cytos"/>
    <property type="match status" value="1"/>
</dbReference>
<dbReference type="KEGG" id="fcy:FRACYDRAFT_259900"/>
<protein>
    <recommendedName>
        <fullName evidence="2">GST N-terminal domain-containing protein</fullName>
    </recommendedName>
</protein>
<dbReference type="EMBL" id="KV784354">
    <property type="protein sequence ID" value="OEU21473.1"/>
    <property type="molecule type" value="Genomic_DNA"/>
</dbReference>
<reference evidence="3 4" key="1">
    <citation type="submission" date="2016-09" db="EMBL/GenBank/DDBJ databases">
        <title>Extensive genetic diversity and differential bi-allelic expression allows diatom success in the polar Southern Ocean.</title>
        <authorList>
            <consortium name="DOE Joint Genome Institute"/>
            <person name="Mock T."/>
            <person name="Otillar R.P."/>
            <person name="Strauss J."/>
            <person name="Dupont C."/>
            <person name="Frickenhaus S."/>
            <person name="Maumus F."/>
            <person name="Mcmullan M."/>
            <person name="Sanges R."/>
            <person name="Schmutz J."/>
            <person name="Toseland A."/>
            <person name="Valas R."/>
            <person name="Veluchamy A."/>
            <person name="Ward B.J."/>
            <person name="Allen A."/>
            <person name="Barry K."/>
            <person name="Falciatore A."/>
            <person name="Ferrante M."/>
            <person name="Fortunato A.E."/>
            <person name="Gloeckner G."/>
            <person name="Gruber A."/>
            <person name="Hipkin R."/>
            <person name="Janech M."/>
            <person name="Kroth P."/>
            <person name="Leese F."/>
            <person name="Lindquist E."/>
            <person name="Lyon B.R."/>
            <person name="Martin J."/>
            <person name="Mayer C."/>
            <person name="Parker M."/>
            <person name="Quesneville H."/>
            <person name="Raymond J."/>
            <person name="Uhlig C."/>
            <person name="Valentin K.U."/>
            <person name="Worden A.Z."/>
            <person name="Armbrust E.V."/>
            <person name="Bowler C."/>
            <person name="Green B."/>
            <person name="Moulton V."/>
            <person name="Van Oosterhout C."/>
            <person name="Grigoriev I."/>
        </authorList>
    </citation>
    <scope>NUCLEOTIDE SEQUENCE [LARGE SCALE GENOMIC DNA]</scope>
    <source>
        <strain evidence="3 4">CCMP1102</strain>
    </source>
</reference>